<evidence type="ECO:0000256" key="1">
    <source>
        <dbReference type="SAM" id="MobiDB-lite"/>
    </source>
</evidence>
<feature type="compositionally biased region" description="Basic residues" evidence="1">
    <location>
        <begin position="99"/>
        <end position="108"/>
    </location>
</feature>
<dbReference type="EMBL" id="JAINUF010000004">
    <property type="protein sequence ID" value="KAJ8363553.1"/>
    <property type="molecule type" value="Genomic_DNA"/>
</dbReference>
<proteinExistence type="predicted"/>
<organism evidence="3 4">
    <name type="scientific">Synaphobranchus kaupii</name>
    <name type="common">Kaup's arrowtooth eel</name>
    <dbReference type="NCBI Taxonomy" id="118154"/>
    <lineage>
        <taxon>Eukaryota</taxon>
        <taxon>Metazoa</taxon>
        <taxon>Chordata</taxon>
        <taxon>Craniata</taxon>
        <taxon>Vertebrata</taxon>
        <taxon>Euteleostomi</taxon>
        <taxon>Actinopterygii</taxon>
        <taxon>Neopterygii</taxon>
        <taxon>Teleostei</taxon>
        <taxon>Anguilliformes</taxon>
        <taxon>Synaphobranchidae</taxon>
        <taxon>Synaphobranchus</taxon>
    </lineage>
</organism>
<accession>A0A9Q1FP94</accession>
<keyword evidence="4" id="KW-1185">Reference proteome</keyword>
<feature type="region of interest" description="Disordered" evidence="1">
    <location>
        <begin position="34"/>
        <end position="132"/>
    </location>
</feature>
<protein>
    <recommendedName>
        <fullName evidence="5">Secreted protein</fullName>
    </recommendedName>
</protein>
<keyword evidence="2" id="KW-0732">Signal</keyword>
<feature type="chain" id="PRO_5040488158" description="Secreted protein" evidence="2">
    <location>
        <begin position="18"/>
        <end position="132"/>
    </location>
</feature>
<evidence type="ECO:0000313" key="3">
    <source>
        <dbReference type="EMBL" id="KAJ8363553.1"/>
    </source>
</evidence>
<gene>
    <name evidence="3" type="ORF">SKAU_G00123840</name>
</gene>
<feature type="compositionally biased region" description="Basic and acidic residues" evidence="1">
    <location>
        <begin position="109"/>
        <end position="132"/>
    </location>
</feature>
<feature type="signal peptide" evidence="2">
    <location>
        <begin position="1"/>
        <end position="17"/>
    </location>
</feature>
<name>A0A9Q1FP94_SYNKA</name>
<evidence type="ECO:0000313" key="4">
    <source>
        <dbReference type="Proteomes" id="UP001152622"/>
    </source>
</evidence>
<dbReference type="OrthoDB" id="9388635at2759"/>
<sequence length="132" mass="14057">MTGIVLLLSVALAFTAAEEHAVNELFSLIGTPSQKTHAVGLSDSSEPAHNQSRVGAKDPSLPVNELLEENSKGKAGDSKYSLPPLSGGMLPKHSDLPRPGHHNKSKKTTKSDRLPTEHNSEKTRGEGRTRGS</sequence>
<feature type="compositionally biased region" description="Polar residues" evidence="1">
    <location>
        <begin position="34"/>
        <end position="53"/>
    </location>
</feature>
<dbReference type="AlphaFoldDB" id="A0A9Q1FP94"/>
<evidence type="ECO:0000256" key="2">
    <source>
        <dbReference type="SAM" id="SignalP"/>
    </source>
</evidence>
<reference evidence="3" key="1">
    <citation type="journal article" date="2023" name="Science">
        <title>Genome structures resolve the early diversification of teleost fishes.</title>
        <authorList>
            <person name="Parey E."/>
            <person name="Louis A."/>
            <person name="Montfort J."/>
            <person name="Bouchez O."/>
            <person name="Roques C."/>
            <person name="Iampietro C."/>
            <person name="Lluch J."/>
            <person name="Castinel A."/>
            <person name="Donnadieu C."/>
            <person name="Desvignes T."/>
            <person name="Floi Bucao C."/>
            <person name="Jouanno E."/>
            <person name="Wen M."/>
            <person name="Mejri S."/>
            <person name="Dirks R."/>
            <person name="Jansen H."/>
            <person name="Henkel C."/>
            <person name="Chen W.J."/>
            <person name="Zahm M."/>
            <person name="Cabau C."/>
            <person name="Klopp C."/>
            <person name="Thompson A.W."/>
            <person name="Robinson-Rechavi M."/>
            <person name="Braasch I."/>
            <person name="Lecointre G."/>
            <person name="Bobe J."/>
            <person name="Postlethwait J.H."/>
            <person name="Berthelot C."/>
            <person name="Roest Crollius H."/>
            <person name="Guiguen Y."/>
        </authorList>
    </citation>
    <scope>NUCLEOTIDE SEQUENCE</scope>
    <source>
        <strain evidence="3">WJC10195</strain>
    </source>
</reference>
<evidence type="ECO:0008006" key="5">
    <source>
        <dbReference type="Google" id="ProtNLM"/>
    </source>
</evidence>
<comment type="caution">
    <text evidence="3">The sequence shown here is derived from an EMBL/GenBank/DDBJ whole genome shotgun (WGS) entry which is preliminary data.</text>
</comment>
<dbReference type="Proteomes" id="UP001152622">
    <property type="component" value="Chromosome 4"/>
</dbReference>